<keyword evidence="3 4" id="KW-0143">Chaperone</keyword>
<evidence type="ECO:0000256" key="2">
    <source>
        <dbReference type="ARBA" id="ARBA00022884"/>
    </source>
</evidence>
<dbReference type="InterPro" id="IPR036442">
    <property type="entry name" value="ProQ/FinO_sf"/>
</dbReference>
<keyword evidence="1 4" id="KW-0963">Cytoplasm</keyword>
<evidence type="ECO:0000313" key="7">
    <source>
        <dbReference type="EMBL" id="AXR06566.1"/>
    </source>
</evidence>
<dbReference type="Pfam" id="PF17516">
    <property type="entry name" value="ProQ_C"/>
    <property type="match status" value="1"/>
</dbReference>
<feature type="region of interest" description="Disordered" evidence="5">
    <location>
        <begin position="94"/>
        <end position="175"/>
    </location>
</feature>
<comment type="function">
    <text evidence="4">RNA chaperone with significant RNA binding, RNA strand exchange and RNA duplexing activities.</text>
</comment>
<dbReference type="PANTHER" id="PTHR38106:SF1">
    <property type="entry name" value="RNA CHAPERONE PROQ"/>
    <property type="match status" value="1"/>
</dbReference>
<evidence type="ECO:0000256" key="4">
    <source>
        <dbReference type="HAMAP-Rule" id="MF_00749"/>
    </source>
</evidence>
<dbReference type="Gene3D" id="1.10.1710.10">
    <property type="entry name" value="ProQ/FinO domain"/>
    <property type="match status" value="1"/>
</dbReference>
<dbReference type="InterPro" id="IPR035236">
    <property type="entry name" value="ProQ_C"/>
</dbReference>
<dbReference type="GO" id="GO:0034057">
    <property type="term" value="F:RNA strand-exchange activity"/>
    <property type="evidence" value="ECO:0007669"/>
    <property type="project" value="UniProtKB-UniRule"/>
</dbReference>
<reference evidence="7 8" key="1">
    <citation type="submission" date="2018-08" db="EMBL/GenBank/DDBJ databases">
        <title>Salinimonas sediminis sp. nov., a piezophilic bacterium isolated from a deep-sea sediment sample from the New Britain Trench.</title>
        <authorList>
            <person name="Cao J."/>
        </authorList>
    </citation>
    <scope>NUCLEOTIDE SEQUENCE [LARGE SCALE GENOMIC DNA]</scope>
    <source>
        <strain evidence="7 8">N102</strain>
    </source>
</reference>
<feature type="domain" description="ProQ/FinO" evidence="6">
    <location>
        <begin position="5"/>
        <end position="119"/>
    </location>
</feature>
<feature type="compositionally biased region" description="Basic and acidic residues" evidence="5">
    <location>
        <begin position="106"/>
        <end position="125"/>
    </location>
</feature>
<evidence type="ECO:0000256" key="1">
    <source>
        <dbReference type="ARBA" id="ARBA00022490"/>
    </source>
</evidence>
<organism evidence="7 8">
    <name type="scientific">Salinimonas sediminis</name>
    <dbReference type="NCBI Taxonomy" id="2303538"/>
    <lineage>
        <taxon>Bacteria</taxon>
        <taxon>Pseudomonadati</taxon>
        <taxon>Pseudomonadota</taxon>
        <taxon>Gammaproteobacteria</taxon>
        <taxon>Alteromonadales</taxon>
        <taxon>Alteromonadaceae</taxon>
        <taxon>Alteromonas/Salinimonas group</taxon>
        <taxon>Salinimonas</taxon>
    </lineage>
</organism>
<dbReference type="NCBIfam" id="NF003434">
    <property type="entry name" value="PRK04950.1"/>
    <property type="match status" value="1"/>
</dbReference>
<dbReference type="GO" id="GO:0033592">
    <property type="term" value="F:RNA strand annealing activity"/>
    <property type="evidence" value="ECO:0007669"/>
    <property type="project" value="UniProtKB-UniRule"/>
</dbReference>
<dbReference type="GO" id="GO:0010608">
    <property type="term" value="P:post-transcriptional regulation of gene expression"/>
    <property type="evidence" value="ECO:0007669"/>
    <property type="project" value="InterPro"/>
</dbReference>
<dbReference type="Proteomes" id="UP000262073">
    <property type="component" value="Chromosome"/>
</dbReference>
<dbReference type="SMART" id="SM00945">
    <property type="entry name" value="ProQ"/>
    <property type="match status" value="1"/>
</dbReference>
<dbReference type="PANTHER" id="PTHR38106">
    <property type="entry name" value="RNA CHAPERONE PROQ"/>
    <property type="match status" value="1"/>
</dbReference>
<dbReference type="GO" id="GO:0005829">
    <property type="term" value="C:cytosol"/>
    <property type="evidence" value="ECO:0007669"/>
    <property type="project" value="TreeGrafter"/>
</dbReference>
<comment type="similarity">
    <text evidence="4">Belongs to the ProQ family.</text>
</comment>
<keyword evidence="2 4" id="KW-0694">RNA-binding</keyword>
<dbReference type="AlphaFoldDB" id="A0A346NM09"/>
<dbReference type="InterPro" id="IPR016103">
    <property type="entry name" value="ProQ/FinO"/>
</dbReference>
<name>A0A346NM09_9ALTE</name>
<dbReference type="SUPFAM" id="SSF48657">
    <property type="entry name" value="FinO-like"/>
    <property type="match status" value="1"/>
</dbReference>
<dbReference type="RefSeq" id="WP_108568032.1">
    <property type="nucleotide sequence ID" value="NZ_CP031769.1"/>
</dbReference>
<evidence type="ECO:0000256" key="3">
    <source>
        <dbReference type="ARBA" id="ARBA00023186"/>
    </source>
</evidence>
<evidence type="ECO:0000256" key="5">
    <source>
        <dbReference type="SAM" id="MobiDB-lite"/>
    </source>
</evidence>
<dbReference type="HAMAP" id="MF_00749">
    <property type="entry name" value="ProQ"/>
    <property type="match status" value="1"/>
</dbReference>
<dbReference type="InterPro" id="IPR023529">
    <property type="entry name" value="ProQ"/>
</dbReference>
<dbReference type="EMBL" id="CP031769">
    <property type="protein sequence ID" value="AXR06566.1"/>
    <property type="molecule type" value="Genomic_DNA"/>
</dbReference>
<proteinExistence type="inferred from homology"/>
<dbReference type="OrthoDB" id="8421419at2"/>
<evidence type="ECO:0000259" key="6">
    <source>
        <dbReference type="SMART" id="SM00945"/>
    </source>
</evidence>
<dbReference type="KEGG" id="salm:D0Y50_09415"/>
<accession>A0A346NM09</accession>
<sequence>MEAPEKFSNSKEVIAYLAERFPNCFSTEGEARPLKIGIFQELAERLEDDERVSKTLLRSTLRHYTNSWRYLHSIKEGAYRVDLDGNNDAQIEKEHADHASQQLQESKAKAAEKRKARQPRDAEKRPPRRSPPKTGGENRSSETSKGTKPKTGRPMKTPPAKLSEADLHPGTKVTVKLGKAPMPAVITEVAKDGIHVQLDSGMVVKVNSDALRLASSKRS</sequence>
<evidence type="ECO:0000313" key="8">
    <source>
        <dbReference type="Proteomes" id="UP000262073"/>
    </source>
</evidence>
<dbReference type="Pfam" id="PF04352">
    <property type="entry name" value="ProQ"/>
    <property type="match status" value="1"/>
</dbReference>
<gene>
    <name evidence="4 7" type="primary">proQ</name>
    <name evidence="7" type="ORF">D0Y50_09415</name>
</gene>
<protein>
    <recommendedName>
        <fullName evidence="4">RNA chaperone ProQ</fullName>
    </recommendedName>
</protein>
<keyword evidence="8" id="KW-1185">Reference proteome</keyword>
<comment type="subcellular location">
    <subcellularLocation>
        <location evidence="4">Cytoplasm</location>
    </subcellularLocation>
</comment>
<feature type="compositionally biased region" description="Polar residues" evidence="5">
    <location>
        <begin position="137"/>
        <end position="146"/>
    </location>
</feature>